<dbReference type="EMBL" id="JACGWX010000004">
    <property type="protein sequence ID" value="MBA8848138.1"/>
    <property type="molecule type" value="Genomic_DNA"/>
</dbReference>
<evidence type="ECO:0000313" key="4">
    <source>
        <dbReference type="Proteomes" id="UP000585905"/>
    </source>
</evidence>
<dbReference type="PANTHER" id="PTHR48090">
    <property type="entry name" value="UNDECAPRENYL-PHOSPHATE 4-DEOXY-4-FORMAMIDO-L-ARABINOSE TRANSFERASE-RELATED"/>
    <property type="match status" value="1"/>
</dbReference>
<comment type="caution">
    <text evidence="3">The sequence shown here is derived from an EMBL/GenBank/DDBJ whole genome shotgun (WGS) entry which is preliminary data.</text>
</comment>
<dbReference type="Gene3D" id="3.90.550.10">
    <property type="entry name" value="Spore Coat Polysaccharide Biosynthesis Protein SpsA, Chain A"/>
    <property type="match status" value="1"/>
</dbReference>
<feature type="domain" description="Glycosyltransferase 2-like" evidence="2">
    <location>
        <begin position="31"/>
        <end position="152"/>
    </location>
</feature>
<dbReference type="SUPFAM" id="SSF53448">
    <property type="entry name" value="Nucleotide-diphospho-sugar transferases"/>
    <property type="match status" value="1"/>
</dbReference>
<sequence>MSRPEERVRSNRDVPDYDAVEFSAPTTRYCLVVFVLNEGTRIRNQIAKLRELRLPVDVVIADGGSTDGSLEQGALKENGIAALLTKSGAGGLSAQMRMAFDWASKSGYSGVIVIDGNDKDDASAVPAFVELLDKGFDHVQGSRFIEGGRAIRTPKLRYLAVRLVHAPLVSIASGRWQTDTTNGFRGYSMRLIEDPEIDVFRSVFHSYELHYHLAIESARLPRFRTTETPVTRAYPAGVKTPTKITPVRGNLKVLGVLLSAVFGRYRSRGH</sequence>
<keyword evidence="3" id="KW-0808">Transferase</keyword>
<organism evidence="3 4">
    <name type="scientific">Microcella alkalica</name>
    <dbReference type="NCBI Taxonomy" id="355930"/>
    <lineage>
        <taxon>Bacteria</taxon>
        <taxon>Bacillati</taxon>
        <taxon>Actinomycetota</taxon>
        <taxon>Actinomycetes</taxon>
        <taxon>Micrococcales</taxon>
        <taxon>Microbacteriaceae</taxon>
        <taxon>Microcella</taxon>
    </lineage>
</organism>
<keyword evidence="4" id="KW-1185">Reference proteome</keyword>
<dbReference type="InterPro" id="IPR001173">
    <property type="entry name" value="Glyco_trans_2-like"/>
</dbReference>
<dbReference type="Pfam" id="PF00535">
    <property type="entry name" value="Glycos_transf_2"/>
    <property type="match status" value="1"/>
</dbReference>
<comment type="similarity">
    <text evidence="1">Belongs to the glycosyltransferase 2 family.</text>
</comment>
<reference evidence="3 4" key="1">
    <citation type="submission" date="2020-07" db="EMBL/GenBank/DDBJ databases">
        <title>Sequencing the genomes of 1000 actinobacteria strains.</title>
        <authorList>
            <person name="Klenk H.-P."/>
        </authorList>
    </citation>
    <scope>NUCLEOTIDE SEQUENCE [LARGE SCALE GENOMIC DNA]</scope>
    <source>
        <strain evidence="3 4">DSM 19663</strain>
    </source>
</reference>
<name>A0A839EET3_9MICO</name>
<evidence type="ECO:0000259" key="2">
    <source>
        <dbReference type="Pfam" id="PF00535"/>
    </source>
</evidence>
<proteinExistence type="inferred from homology"/>
<dbReference type="InterPro" id="IPR029044">
    <property type="entry name" value="Nucleotide-diphossugar_trans"/>
</dbReference>
<dbReference type="InterPro" id="IPR050256">
    <property type="entry name" value="Glycosyltransferase_2"/>
</dbReference>
<dbReference type="AlphaFoldDB" id="A0A839EET3"/>
<dbReference type="RefSeq" id="WP_182490950.1">
    <property type="nucleotide sequence ID" value="NZ_BAAAOV010000016.1"/>
</dbReference>
<accession>A0A839EET3</accession>
<dbReference type="GO" id="GO:0016740">
    <property type="term" value="F:transferase activity"/>
    <property type="evidence" value="ECO:0007669"/>
    <property type="project" value="UniProtKB-KW"/>
</dbReference>
<dbReference type="CDD" id="cd04179">
    <property type="entry name" value="DPM_DPG-synthase_like"/>
    <property type="match status" value="1"/>
</dbReference>
<dbReference type="Proteomes" id="UP000585905">
    <property type="component" value="Unassembled WGS sequence"/>
</dbReference>
<evidence type="ECO:0000313" key="3">
    <source>
        <dbReference type="EMBL" id="MBA8848138.1"/>
    </source>
</evidence>
<dbReference type="PANTHER" id="PTHR48090:SF7">
    <property type="entry name" value="RFBJ PROTEIN"/>
    <property type="match status" value="1"/>
</dbReference>
<protein>
    <submittedName>
        <fullName evidence="3">Glycosyltransferase involved in cell wall biosynthesis</fullName>
    </submittedName>
</protein>
<gene>
    <name evidence="3" type="ORF">FHX53_001737</name>
</gene>
<evidence type="ECO:0000256" key="1">
    <source>
        <dbReference type="ARBA" id="ARBA00006739"/>
    </source>
</evidence>